<name>A0A2I1R300_9ACTN</name>
<dbReference type="Gene3D" id="3.40.630.30">
    <property type="match status" value="1"/>
</dbReference>
<dbReference type="EMBL" id="PKJC01000024">
    <property type="protein sequence ID" value="PKZ63517.1"/>
    <property type="molecule type" value="Genomic_DNA"/>
</dbReference>
<dbReference type="SUPFAM" id="SSF55729">
    <property type="entry name" value="Acyl-CoA N-acyltransferases (Nat)"/>
    <property type="match status" value="1"/>
</dbReference>
<protein>
    <recommendedName>
        <fullName evidence="3">GNAT family N-acetyltransferase</fullName>
    </recommendedName>
</protein>
<evidence type="ECO:0008006" key="3">
    <source>
        <dbReference type="Google" id="ProtNLM"/>
    </source>
</evidence>
<dbReference type="RefSeq" id="WP_101822249.1">
    <property type="nucleotide sequence ID" value="NZ_PKJC01000024.1"/>
</dbReference>
<sequence>MTEAKMADVRVRPLITDDRDRALDLLENGIREVPVYRWLLGETAPVEAFRWYGDILFTDHLPGARGMFTPEGELVALMAVAGPDHHTQPVDDELMARSRHFVIAIDGFIARFRELQEKSRARAVGGAHSIVFALVHPDHRRHGTLAALLEPVLRQALDAGSPVTASTADAQMIDVYARKWRGRVYDEFTLTDGPTVWFLRVDPPGNIV</sequence>
<dbReference type="Proteomes" id="UP000234662">
    <property type="component" value="Unassembled WGS sequence"/>
</dbReference>
<reference evidence="1 2" key="1">
    <citation type="submission" date="2017-12" db="EMBL/GenBank/DDBJ databases">
        <title>Phylogenetic diversity of female urinary microbiome.</title>
        <authorList>
            <person name="Thomas-White K."/>
            <person name="Wolfe A.J."/>
        </authorList>
    </citation>
    <scope>NUCLEOTIDE SEQUENCE [LARGE SCALE GENOMIC DNA]</scope>
    <source>
        <strain evidence="1 2">UMB0777</strain>
    </source>
</reference>
<evidence type="ECO:0000313" key="1">
    <source>
        <dbReference type="EMBL" id="PKZ63517.1"/>
    </source>
</evidence>
<dbReference type="InterPro" id="IPR016181">
    <property type="entry name" value="Acyl_CoA_acyltransferase"/>
</dbReference>
<evidence type="ECO:0000313" key="2">
    <source>
        <dbReference type="Proteomes" id="UP000234662"/>
    </source>
</evidence>
<gene>
    <name evidence="1" type="ORF">CYJ73_21670</name>
</gene>
<comment type="caution">
    <text evidence="1">The sequence shown here is derived from an EMBL/GenBank/DDBJ whole genome shotgun (WGS) entry which is preliminary data.</text>
</comment>
<dbReference type="AlphaFoldDB" id="A0A2I1R300"/>
<organism evidence="1 2">
    <name type="scientific">Gordonia terrae</name>
    <dbReference type="NCBI Taxonomy" id="2055"/>
    <lineage>
        <taxon>Bacteria</taxon>
        <taxon>Bacillati</taxon>
        <taxon>Actinomycetota</taxon>
        <taxon>Actinomycetes</taxon>
        <taxon>Mycobacteriales</taxon>
        <taxon>Gordoniaceae</taxon>
        <taxon>Gordonia</taxon>
    </lineage>
</organism>
<accession>A0A2I1R300</accession>
<proteinExistence type="predicted"/>